<evidence type="ECO:0000313" key="2">
    <source>
        <dbReference type="EMBL" id="QDS73549.1"/>
    </source>
</evidence>
<keyword evidence="3" id="KW-1185">Reference proteome</keyword>
<dbReference type="AlphaFoldDB" id="A0A517LD31"/>
<feature type="region of interest" description="Disordered" evidence="1">
    <location>
        <begin position="270"/>
        <end position="290"/>
    </location>
</feature>
<feature type="region of interest" description="Disordered" evidence="1">
    <location>
        <begin position="313"/>
        <end position="368"/>
    </location>
</feature>
<name>A0A517LD31_9PEZI</name>
<protein>
    <submittedName>
        <fullName evidence="2">Uncharacterized protein</fullName>
    </submittedName>
</protein>
<proteinExistence type="predicted"/>
<reference evidence="2 3" key="1">
    <citation type="submission" date="2019-07" db="EMBL/GenBank/DDBJ databases">
        <title>Finished genome of Venturia effusa.</title>
        <authorList>
            <person name="Young C.A."/>
            <person name="Cox M.P."/>
            <person name="Ganley A.R.D."/>
            <person name="David W.J."/>
        </authorList>
    </citation>
    <scope>NUCLEOTIDE SEQUENCE [LARGE SCALE GENOMIC DNA]</scope>
    <source>
        <strain evidence="3">albino</strain>
    </source>
</reference>
<organism evidence="2 3">
    <name type="scientific">Venturia effusa</name>
    <dbReference type="NCBI Taxonomy" id="50376"/>
    <lineage>
        <taxon>Eukaryota</taxon>
        <taxon>Fungi</taxon>
        <taxon>Dikarya</taxon>
        <taxon>Ascomycota</taxon>
        <taxon>Pezizomycotina</taxon>
        <taxon>Dothideomycetes</taxon>
        <taxon>Pleosporomycetidae</taxon>
        <taxon>Venturiales</taxon>
        <taxon>Venturiaceae</taxon>
        <taxon>Venturia</taxon>
    </lineage>
</organism>
<feature type="compositionally biased region" description="Low complexity" evidence="1">
    <location>
        <begin position="75"/>
        <end position="89"/>
    </location>
</feature>
<feature type="compositionally biased region" description="Basic and acidic residues" evidence="1">
    <location>
        <begin position="343"/>
        <end position="361"/>
    </location>
</feature>
<accession>A0A517LD31</accession>
<feature type="compositionally biased region" description="Polar residues" evidence="1">
    <location>
        <begin position="274"/>
        <end position="290"/>
    </location>
</feature>
<dbReference type="OrthoDB" id="3939238at2759"/>
<feature type="compositionally biased region" description="Acidic residues" evidence="1">
    <location>
        <begin position="319"/>
        <end position="331"/>
    </location>
</feature>
<evidence type="ECO:0000256" key="1">
    <source>
        <dbReference type="SAM" id="MobiDB-lite"/>
    </source>
</evidence>
<feature type="region of interest" description="Disordered" evidence="1">
    <location>
        <begin position="27"/>
        <end position="99"/>
    </location>
</feature>
<sequence length="368" mass="40054">MAGHRGSSHHGKNIDFAVCPPRILQRSVSEHSPISPLQPGYASTLSQGGPRFGKRPTKSSAGSLSSIEEQQHTCAAYSPSAAAPRSTPSLQTSFPAHRARDSPVWSHYTQVGDYLQSRHASFSPVSTNRYDFQERQSSSRRSRAITSSYMGSPTTYSCHSPLNALANDAETERGCFGSSVPNAIQRPVAKGGPEITPLRVLTTSVQSSGRQRTDAVDEFTSPSDFALFVEATSSLSINSISPNTWSSPRVYPEATPPPRLLAPLPPLSYHQLRSRSSPATSDRQVARQPSHSQLVAEALVGLVHEDMVRAEAGTHGLNEDELTPDDDEDGLPDYAQSQAEASARQRREAARRAQELDEAWSRARRRRG</sequence>
<evidence type="ECO:0000313" key="3">
    <source>
        <dbReference type="Proteomes" id="UP000316270"/>
    </source>
</evidence>
<feature type="compositionally biased region" description="Polar residues" evidence="1">
    <location>
        <begin position="58"/>
        <end position="68"/>
    </location>
</feature>
<dbReference type="EMBL" id="CP042194">
    <property type="protein sequence ID" value="QDS73549.1"/>
    <property type="molecule type" value="Genomic_DNA"/>
</dbReference>
<gene>
    <name evidence="2" type="ORF">FKW77_000437</name>
</gene>
<dbReference type="Proteomes" id="UP000316270">
    <property type="component" value="Chromosome 10"/>
</dbReference>